<evidence type="ECO:0000313" key="1">
    <source>
        <dbReference type="EMBL" id="KAH3712904.1"/>
    </source>
</evidence>
<dbReference type="Gene3D" id="3.90.70.80">
    <property type="match status" value="1"/>
</dbReference>
<dbReference type="Proteomes" id="UP000828390">
    <property type="component" value="Unassembled WGS sequence"/>
</dbReference>
<reference evidence="1" key="1">
    <citation type="journal article" date="2019" name="bioRxiv">
        <title>The Genome of the Zebra Mussel, Dreissena polymorpha: A Resource for Invasive Species Research.</title>
        <authorList>
            <person name="McCartney M.A."/>
            <person name="Auch B."/>
            <person name="Kono T."/>
            <person name="Mallez S."/>
            <person name="Zhang Y."/>
            <person name="Obille A."/>
            <person name="Becker A."/>
            <person name="Abrahante J.E."/>
            <person name="Garbe J."/>
            <person name="Badalamenti J.P."/>
            <person name="Herman A."/>
            <person name="Mangelson H."/>
            <person name="Liachko I."/>
            <person name="Sullivan S."/>
            <person name="Sone E.D."/>
            <person name="Koren S."/>
            <person name="Silverstein K.A.T."/>
            <person name="Beckman K.B."/>
            <person name="Gohl D.M."/>
        </authorList>
    </citation>
    <scope>NUCLEOTIDE SEQUENCE</scope>
    <source>
        <strain evidence="1">Duluth1</strain>
        <tissue evidence="1">Whole animal</tissue>
    </source>
</reference>
<protein>
    <submittedName>
        <fullName evidence="1">Uncharacterized protein</fullName>
    </submittedName>
</protein>
<evidence type="ECO:0000313" key="2">
    <source>
        <dbReference type="Proteomes" id="UP000828390"/>
    </source>
</evidence>
<name>A0A9D4H9S0_DREPO</name>
<dbReference type="EMBL" id="JAIWYP010000014">
    <property type="protein sequence ID" value="KAH3712904.1"/>
    <property type="molecule type" value="Genomic_DNA"/>
</dbReference>
<gene>
    <name evidence="1" type="ORF">DPMN_072663</name>
</gene>
<organism evidence="1 2">
    <name type="scientific">Dreissena polymorpha</name>
    <name type="common">Zebra mussel</name>
    <name type="synonym">Mytilus polymorpha</name>
    <dbReference type="NCBI Taxonomy" id="45954"/>
    <lineage>
        <taxon>Eukaryota</taxon>
        <taxon>Metazoa</taxon>
        <taxon>Spiralia</taxon>
        <taxon>Lophotrochozoa</taxon>
        <taxon>Mollusca</taxon>
        <taxon>Bivalvia</taxon>
        <taxon>Autobranchia</taxon>
        <taxon>Heteroconchia</taxon>
        <taxon>Euheterodonta</taxon>
        <taxon>Imparidentia</taxon>
        <taxon>Neoheterodontei</taxon>
        <taxon>Myida</taxon>
        <taxon>Dreissenoidea</taxon>
        <taxon>Dreissenidae</taxon>
        <taxon>Dreissena</taxon>
    </lineage>
</organism>
<reference evidence="1" key="2">
    <citation type="submission" date="2020-11" db="EMBL/GenBank/DDBJ databases">
        <authorList>
            <person name="McCartney M.A."/>
            <person name="Auch B."/>
            <person name="Kono T."/>
            <person name="Mallez S."/>
            <person name="Becker A."/>
            <person name="Gohl D.M."/>
            <person name="Silverstein K.A.T."/>
            <person name="Koren S."/>
            <person name="Bechman K.B."/>
            <person name="Herman A."/>
            <person name="Abrahante J.E."/>
            <person name="Garbe J."/>
        </authorList>
    </citation>
    <scope>NUCLEOTIDE SEQUENCE</scope>
    <source>
        <strain evidence="1">Duluth1</strain>
        <tissue evidence="1">Whole animal</tissue>
    </source>
</reference>
<proteinExistence type="predicted"/>
<comment type="caution">
    <text evidence="1">The sequence shown here is derived from an EMBL/GenBank/DDBJ whole genome shotgun (WGS) entry which is preliminary data.</text>
</comment>
<keyword evidence="2" id="KW-1185">Reference proteome</keyword>
<sequence length="783" mass="90190">MQGCLPIKITPQSVDKRAKPIRYALHLHKNLQPEFFQPVIRFNRLYSFKKNECALKLVIPRKRIENIAAPVKQQEQSSISDFIGEEERKSLVDAIWCGDQYFGGLNDKLPSVESSSTTFESKQMVNDGNTFYRSLSYLLTSQETYHDKMRARVFEFMNDTVNRYELNKLCSLKEGMYIEPYLKSRSVQTSGVSAKPMEIHAAALLLKCSIYVFNGNIEDPPEVYTCDDACKGGLVLHRIDCFSNVFNAVVKYNKHLQHNSINVVVETQNVPMDTDTPMNTPSYDFKDICDLDFSALEDTALFNSLSDIKTNDVFDAIVSDPQDMLLDSIVDYNNRSPAFKFSLDPEMTLTVQQKREKIPQVSATQCDGDYYYNNRSPAFKFPLDPEMTLTVQQPKSFPVSTTQSSTEYYYEQNMGDNRDSHTIIVPCALKSKSDGIEYAMKTVLKKPIEQTSLVENLEDMVIEKGDIFSERNWNLLAAMVNETFQFTIMPPRILEHFKRVCREANLTDLLKTSILNERANEHRVQIIDMRTRLQPIMSDSPQESIREKVRFTCIAIPTSSMDNDLCYYYTGGKTGRWLPLPINPKMFDIHSYLVPPKSLTVDNEMFVLTDNELTIIDLFQEDKQTICMPIPISEQNDLKLAKSNLGTVFILDIVRSNYIRVTKTKALQWESFAEIEHVKLSNSIQYTVRTVENQSSEILIVPSVQTENQHTLTDLHVYDTYFIPQCNEYILKFNQNTKQTSIQQLHPGFIQIKLCSYDNFSDTKYILVNTDILNQTIHYYKNK</sequence>
<accession>A0A9D4H9S0</accession>
<dbReference type="AlphaFoldDB" id="A0A9D4H9S0"/>